<dbReference type="Pfam" id="PF01926">
    <property type="entry name" value="MMR_HSR1"/>
    <property type="match status" value="1"/>
</dbReference>
<accession>A0A451DAE3</accession>
<dbReference type="Pfam" id="PF10396">
    <property type="entry name" value="TrmE_N"/>
    <property type="match status" value="1"/>
</dbReference>
<keyword evidence="2 10" id="KW-0963">Cytoplasm</keyword>
<dbReference type="NCBIfam" id="NF003661">
    <property type="entry name" value="PRK05291.1-3"/>
    <property type="match status" value="1"/>
</dbReference>
<keyword evidence="4 10" id="KW-0479">Metal-binding</keyword>
<dbReference type="CDD" id="cd04164">
    <property type="entry name" value="trmE"/>
    <property type="match status" value="1"/>
</dbReference>
<dbReference type="AlphaFoldDB" id="A0A451DAE3"/>
<feature type="binding site" evidence="10">
    <location>
        <position position="250"/>
    </location>
    <ligand>
        <name>K(+)</name>
        <dbReference type="ChEBI" id="CHEBI:29103"/>
    </ligand>
</feature>
<dbReference type="HAMAP" id="MF_00379">
    <property type="entry name" value="GTPase_MnmE"/>
    <property type="match status" value="1"/>
</dbReference>
<dbReference type="CDD" id="cd14858">
    <property type="entry name" value="TrmE_N"/>
    <property type="match status" value="1"/>
</dbReference>
<comment type="caution">
    <text evidence="10">Lacks conserved residue(s) required for the propagation of feature annotation.</text>
</comment>
<evidence type="ECO:0000256" key="9">
    <source>
        <dbReference type="ARBA" id="ARBA00023134"/>
    </source>
</evidence>
<dbReference type="InterPro" id="IPR027417">
    <property type="entry name" value="P-loop_NTPase"/>
</dbReference>
<evidence type="ECO:0000313" key="14">
    <source>
        <dbReference type="Proteomes" id="UP000294368"/>
    </source>
</evidence>
<feature type="binding site" evidence="10">
    <location>
        <position position="23"/>
    </location>
    <ligand>
        <name>(6S)-5-formyl-5,6,7,8-tetrahydrofolate</name>
        <dbReference type="ChEBI" id="CHEBI:57457"/>
    </ligand>
</feature>
<dbReference type="InterPro" id="IPR006073">
    <property type="entry name" value="GTP-bd"/>
</dbReference>
<feature type="binding site" evidence="10">
    <location>
        <begin position="358"/>
        <end position="360"/>
    </location>
    <ligand>
        <name>GTP</name>
        <dbReference type="ChEBI" id="CHEBI:37565"/>
    </ligand>
</feature>
<evidence type="ECO:0000256" key="4">
    <source>
        <dbReference type="ARBA" id="ARBA00022723"/>
    </source>
</evidence>
<feature type="binding site" evidence="10">
    <location>
        <begin position="226"/>
        <end position="231"/>
    </location>
    <ligand>
        <name>GTP</name>
        <dbReference type="ChEBI" id="CHEBI:37565"/>
    </ligand>
</feature>
<dbReference type="InterPro" id="IPR031168">
    <property type="entry name" value="G_TrmE"/>
</dbReference>
<dbReference type="GO" id="GO:0003924">
    <property type="term" value="F:GTPase activity"/>
    <property type="evidence" value="ECO:0007669"/>
    <property type="project" value="UniProtKB-UniRule"/>
</dbReference>
<evidence type="ECO:0000256" key="7">
    <source>
        <dbReference type="ARBA" id="ARBA00022842"/>
    </source>
</evidence>
<dbReference type="InterPro" id="IPR027368">
    <property type="entry name" value="MnmE_dom2"/>
</dbReference>
<evidence type="ECO:0000256" key="11">
    <source>
        <dbReference type="RuleBase" id="RU003313"/>
    </source>
</evidence>
<comment type="subcellular location">
    <subcellularLocation>
        <location evidence="10">Cytoplasm</location>
    </subcellularLocation>
</comment>
<feature type="domain" description="TrmE-type G" evidence="12">
    <location>
        <begin position="216"/>
        <end position="377"/>
    </location>
</feature>
<evidence type="ECO:0000256" key="10">
    <source>
        <dbReference type="HAMAP-Rule" id="MF_00379"/>
    </source>
</evidence>
<dbReference type="FunFam" id="3.30.1360.120:FF:000001">
    <property type="entry name" value="tRNA modification GTPase MnmE"/>
    <property type="match status" value="1"/>
</dbReference>
<dbReference type="EMBL" id="LR217715">
    <property type="protein sequence ID" value="VFP83288.1"/>
    <property type="molecule type" value="Genomic_DNA"/>
</dbReference>
<keyword evidence="9 10" id="KW-0342">GTP-binding</keyword>
<comment type="similarity">
    <text evidence="1 10 11">Belongs to the TRAFAC class TrmE-Era-EngA-EngB-Septin-like GTPase superfamily. TrmE GTPase family.</text>
</comment>
<evidence type="ECO:0000256" key="1">
    <source>
        <dbReference type="ARBA" id="ARBA00011043"/>
    </source>
</evidence>
<keyword evidence="5 10" id="KW-0547">Nucleotide-binding</keyword>
<feature type="binding site" evidence="10">
    <location>
        <position position="454"/>
    </location>
    <ligand>
        <name>(6S)-5-formyl-5,6,7,8-tetrahydrofolate</name>
        <dbReference type="ChEBI" id="CHEBI:57457"/>
    </ligand>
</feature>
<dbReference type="NCBIfam" id="TIGR00450">
    <property type="entry name" value="mnmE_trmE_thdF"/>
    <property type="match status" value="1"/>
</dbReference>
<evidence type="ECO:0000256" key="3">
    <source>
        <dbReference type="ARBA" id="ARBA00022694"/>
    </source>
</evidence>
<dbReference type="GO" id="GO:0005829">
    <property type="term" value="C:cytosol"/>
    <property type="evidence" value="ECO:0007669"/>
    <property type="project" value="TreeGrafter"/>
</dbReference>
<dbReference type="NCBIfam" id="TIGR00231">
    <property type="entry name" value="small_GTP"/>
    <property type="match status" value="1"/>
</dbReference>
<dbReference type="Gene3D" id="1.20.120.430">
    <property type="entry name" value="tRNA modification GTPase MnmE domain 2"/>
    <property type="match status" value="1"/>
</dbReference>
<dbReference type="SUPFAM" id="SSF116878">
    <property type="entry name" value="TrmE connector domain"/>
    <property type="match status" value="1"/>
</dbReference>
<evidence type="ECO:0000256" key="6">
    <source>
        <dbReference type="ARBA" id="ARBA00022801"/>
    </source>
</evidence>
<keyword evidence="3 10" id="KW-0819">tRNA processing</keyword>
<dbReference type="GO" id="GO:0002098">
    <property type="term" value="P:tRNA wobble uridine modification"/>
    <property type="evidence" value="ECO:0007669"/>
    <property type="project" value="TreeGrafter"/>
</dbReference>
<dbReference type="InterPro" id="IPR027266">
    <property type="entry name" value="TrmE/GcvT-like"/>
</dbReference>
<dbReference type="OrthoDB" id="9805918at2"/>
<sequence>MSHSDTIVAPATPSGHGSIGILRISGDCAVEVARQVLGKIPRPRYANYLLFLDENGCMLDKGIALWFPAPHSFTGEDVLELQGHGGPVVLDLLLRRILLVPGLRMAHPGEFSERAFLNEKLDLTQAEAIADLINASSEKAVRAAVCSLQGVFSVRIKTLVASIIDLRMHIEAMLDFPDEEVSSRSNNNIVSQLNNIASILDIVRNEAHLGSLLHEGRRVVIAGKSNAGKSSLFNRLCGRKAALVTALAGTTRDVLHERIYIDGLPLHVIDTAGIRKSSEHIENMGIALAFQEIKKADHILFVVDGATTRSITLSEILPDFIDELKDIPPFTILRNKSDITHEAHDITKTKESVVISLSARTGEGFENLMAHLRAVVSDYSEIEDGFLARRRHVQALELAATYLENGKNNIVSESAKELLAEDLRLAQLALNEITGEFSSQQLLDSIFSSFCIGK</sequence>
<dbReference type="PROSITE" id="PS51709">
    <property type="entry name" value="G_TRME"/>
    <property type="match status" value="1"/>
</dbReference>
<evidence type="ECO:0000256" key="5">
    <source>
        <dbReference type="ARBA" id="ARBA00022741"/>
    </source>
</evidence>
<comment type="subunit">
    <text evidence="10">Homodimer. Heterotetramer of two MnmE and two MnmG subunits.</text>
</comment>
<dbReference type="InterPro" id="IPR025867">
    <property type="entry name" value="MnmE_helical"/>
</dbReference>
<protein>
    <recommendedName>
        <fullName evidence="10">tRNA modification GTPase MnmE</fullName>
        <ecNumber evidence="10">3.6.-.-</ecNumber>
    </recommendedName>
</protein>
<dbReference type="InterPro" id="IPR004520">
    <property type="entry name" value="GTPase_MnmE"/>
</dbReference>
<evidence type="ECO:0000256" key="8">
    <source>
        <dbReference type="ARBA" id="ARBA00022958"/>
    </source>
</evidence>
<dbReference type="Gene3D" id="3.30.1360.120">
    <property type="entry name" value="Probable tRNA modification gtpase trme, domain 1"/>
    <property type="match status" value="1"/>
</dbReference>
<feature type="binding site" evidence="10">
    <location>
        <position position="80"/>
    </location>
    <ligand>
        <name>(6S)-5-formyl-5,6,7,8-tetrahydrofolate</name>
        <dbReference type="ChEBI" id="CHEBI:57457"/>
    </ligand>
</feature>
<feature type="binding site" evidence="10">
    <location>
        <position position="247"/>
    </location>
    <ligand>
        <name>K(+)</name>
        <dbReference type="ChEBI" id="CHEBI:29103"/>
    </ligand>
</feature>
<proteinExistence type="inferred from homology"/>
<evidence type="ECO:0000313" key="13">
    <source>
        <dbReference type="EMBL" id="VFP83288.1"/>
    </source>
</evidence>
<organism evidence="13 14">
    <name type="scientific">Candidatus Erwinia haradaeae</name>
    <dbReference type="NCBI Taxonomy" id="1922217"/>
    <lineage>
        <taxon>Bacteria</taxon>
        <taxon>Pseudomonadati</taxon>
        <taxon>Pseudomonadota</taxon>
        <taxon>Gammaproteobacteria</taxon>
        <taxon>Enterobacterales</taxon>
        <taxon>Erwiniaceae</taxon>
        <taxon>Erwinia</taxon>
    </lineage>
</organism>
<evidence type="ECO:0000259" key="12">
    <source>
        <dbReference type="PROSITE" id="PS51709"/>
    </source>
</evidence>
<name>A0A451DAE3_9GAMM</name>
<feature type="binding site" evidence="10">
    <location>
        <position position="245"/>
    </location>
    <ligand>
        <name>K(+)</name>
        <dbReference type="ChEBI" id="CHEBI:29103"/>
    </ligand>
</feature>
<feature type="binding site" evidence="10">
    <location>
        <begin position="270"/>
        <end position="273"/>
    </location>
    <ligand>
        <name>GTP</name>
        <dbReference type="ChEBI" id="CHEBI:37565"/>
    </ligand>
</feature>
<keyword evidence="6 10" id="KW-0378">Hydrolase</keyword>
<dbReference type="GO" id="GO:0030488">
    <property type="term" value="P:tRNA methylation"/>
    <property type="evidence" value="ECO:0007669"/>
    <property type="project" value="TreeGrafter"/>
</dbReference>
<reference evidence="13 14" key="1">
    <citation type="submission" date="2019-02" db="EMBL/GenBank/DDBJ databases">
        <authorList>
            <person name="Manzano-Marin A."/>
            <person name="Manzano-Marin A."/>
        </authorList>
    </citation>
    <scope>NUCLEOTIDE SEQUENCE [LARGE SCALE GENOMIC DNA]</scope>
    <source>
        <strain evidence="13 14">ErCikochiana</strain>
    </source>
</reference>
<keyword evidence="7 10" id="KW-0460">Magnesium</keyword>
<dbReference type="RefSeq" id="WP_157988634.1">
    <property type="nucleotide sequence ID" value="NZ_LR217715.1"/>
</dbReference>
<gene>
    <name evidence="10 13" type="primary">mnmE</name>
    <name evidence="10" type="synonym">trmE</name>
    <name evidence="13" type="ORF">ERCIKOCA2762_535</name>
</gene>
<dbReference type="GO" id="GO:0046872">
    <property type="term" value="F:metal ion binding"/>
    <property type="evidence" value="ECO:0007669"/>
    <property type="project" value="UniProtKB-KW"/>
</dbReference>
<dbReference type="InterPro" id="IPR005225">
    <property type="entry name" value="Small_GTP-bd"/>
</dbReference>
<dbReference type="InterPro" id="IPR018948">
    <property type="entry name" value="GTP-bd_TrmE_N"/>
</dbReference>
<feature type="binding site" evidence="10">
    <location>
        <begin position="245"/>
        <end position="251"/>
    </location>
    <ligand>
        <name>GTP</name>
        <dbReference type="ChEBI" id="CHEBI:37565"/>
    </ligand>
</feature>
<dbReference type="SUPFAM" id="SSF52540">
    <property type="entry name" value="P-loop containing nucleoside triphosphate hydrolases"/>
    <property type="match status" value="1"/>
</dbReference>
<feature type="binding site" evidence="10">
    <location>
        <position position="120"/>
    </location>
    <ligand>
        <name>(6S)-5-formyl-5,6,7,8-tetrahydrofolate</name>
        <dbReference type="ChEBI" id="CHEBI:57457"/>
    </ligand>
</feature>
<feature type="binding site" evidence="10">
    <location>
        <position position="251"/>
    </location>
    <ligand>
        <name>Mg(2+)</name>
        <dbReference type="ChEBI" id="CHEBI:18420"/>
    </ligand>
</feature>
<dbReference type="PANTHER" id="PTHR42714:SF2">
    <property type="entry name" value="TRNA MODIFICATION GTPASE GTPBP3, MITOCHONDRIAL"/>
    <property type="match status" value="1"/>
</dbReference>
<comment type="cofactor">
    <cofactor evidence="10">
        <name>K(+)</name>
        <dbReference type="ChEBI" id="CHEBI:29103"/>
    </cofactor>
    <text evidence="10">Binds 1 potassium ion per subunit.</text>
</comment>
<dbReference type="PANTHER" id="PTHR42714">
    <property type="entry name" value="TRNA MODIFICATION GTPASE GTPBP3"/>
    <property type="match status" value="1"/>
</dbReference>
<dbReference type="Pfam" id="PF12631">
    <property type="entry name" value="MnmE_helical"/>
    <property type="match status" value="1"/>
</dbReference>
<dbReference type="EC" id="3.6.-.-" evidence="10"/>
<dbReference type="Gene3D" id="3.40.50.300">
    <property type="entry name" value="P-loop containing nucleotide triphosphate hydrolases"/>
    <property type="match status" value="1"/>
</dbReference>
<dbReference type="GO" id="GO:0005525">
    <property type="term" value="F:GTP binding"/>
    <property type="evidence" value="ECO:0007669"/>
    <property type="project" value="UniProtKB-UniRule"/>
</dbReference>
<keyword evidence="8 10" id="KW-0630">Potassium</keyword>
<feature type="binding site" evidence="10">
    <location>
        <position position="230"/>
    </location>
    <ligand>
        <name>Mg(2+)</name>
        <dbReference type="ChEBI" id="CHEBI:18420"/>
    </ligand>
</feature>
<feature type="binding site" evidence="10">
    <location>
        <position position="226"/>
    </location>
    <ligand>
        <name>K(+)</name>
        <dbReference type="ChEBI" id="CHEBI:29103"/>
    </ligand>
</feature>
<comment type="function">
    <text evidence="10">Exhibits a very high intrinsic GTPase hydrolysis rate. Involved in the addition of a carboxymethylaminomethyl (cmnm) group at the wobble position (U34) of certain tRNAs, forming tRNA-cmnm(5)s(2)U34.</text>
</comment>
<evidence type="ECO:0000256" key="2">
    <source>
        <dbReference type="ARBA" id="ARBA00022490"/>
    </source>
</evidence>
<dbReference type="Proteomes" id="UP000294368">
    <property type="component" value="Chromosome"/>
</dbReference>